<dbReference type="EMBL" id="NGJN01000002">
    <property type="protein sequence ID" value="OZV70147.1"/>
    <property type="molecule type" value="Genomic_DNA"/>
</dbReference>
<comment type="caution">
    <text evidence="1">The sequence shown here is derived from an EMBL/GenBank/DDBJ whole genome shotgun (WGS) entry which is preliminary data.</text>
</comment>
<dbReference type="Pfam" id="PF13557">
    <property type="entry name" value="Phenol_MetA_deg"/>
    <property type="match status" value="1"/>
</dbReference>
<reference evidence="1 2" key="1">
    <citation type="submission" date="2017-05" db="EMBL/GenBank/DDBJ databases">
        <title>The draft genome sequence of Idiomarina salinarum WNB302.</title>
        <authorList>
            <person name="Sun Y."/>
            <person name="Chen B."/>
            <person name="Du Z."/>
        </authorList>
    </citation>
    <scope>NUCLEOTIDE SEQUENCE [LARGE SCALE GENOMIC DNA]</scope>
    <source>
        <strain evidence="1 2">WNB302</strain>
    </source>
</reference>
<gene>
    <name evidence="1" type="ORF">CA834_04885</name>
</gene>
<protein>
    <submittedName>
        <fullName evidence="1">QbdB</fullName>
    </submittedName>
</protein>
<sequence>MEPRRWSSLPLKSDIIGAGYIYSFGDVLFDPILQAEDVSVNVSTLILSYIKPFKLGKKLARVDLTLPYNFMLFEGKLSGNPASVYRNGFGDSRLRFSINFSGPPPGNASELQAYYKAHPVYTTFGASVAITFPTGQYFNEKLINIGQNQIIIRPQIGMVHNWGDWSYELTGSVFFFSNNNNFFGDTTRKQDPIFAFQTHLIKRFNPKMWASISLSYGIGGESIVNNVSSADLRTNLLSAGSVGYKISKLQSIKLVYLNSATLKEIGSNTHSFIFGWSHLFL</sequence>
<dbReference type="AlphaFoldDB" id="A0A265UYK3"/>
<keyword evidence="2" id="KW-1185">Reference proteome</keyword>
<dbReference type="OrthoDB" id="191143at2"/>
<evidence type="ECO:0000313" key="2">
    <source>
        <dbReference type="Proteomes" id="UP000216840"/>
    </source>
</evidence>
<dbReference type="InterPro" id="IPR025737">
    <property type="entry name" value="FApF"/>
</dbReference>
<dbReference type="Proteomes" id="UP000216840">
    <property type="component" value="Unassembled WGS sequence"/>
</dbReference>
<name>A0A265UYK3_9FLAO</name>
<accession>A0A265UYK3</accession>
<proteinExistence type="predicted"/>
<organism evidence="1 2">
    <name type="scientific">Winogradskyella aurantia</name>
    <dbReference type="NCBI Taxonomy" id="1915063"/>
    <lineage>
        <taxon>Bacteria</taxon>
        <taxon>Pseudomonadati</taxon>
        <taxon>Bacteroidota</taxon>
        <taxon>Flavobacteriia</taxon>
        <taxon>Flavobacteriales</taxon>
        <taxon>Flavobacteriaceae</taxon>
        <taxon>Winogradskyella</taxon>
    </lineage>
</organism>
<evidence type="ECO:0000313" key="1">
    <source>
        <dbReference type="EMBL" id="OZV70147.1"/>
    </source>
</evidence>